<dbReference type="SMART" id="SM01043">
    <property type="entry name" value="BTAD"/>
    <property type="match status" value="1"/>
</dbReference>
<dbReference type="Gene3D" id="3.40.50.300">
    <property type="entry name" value="P-loop containing nucleotide triphosphate hydrolases"/>
    <property type="match status" value="1"/>
</dbReference>
<dbReference type="Gene3D" id="1.25.40.10">
    <property type="entry name" value="Tetratricopeptide repeat domain"/>
    <property type="match status" value="2"/>
</dbReference>
<dbReference type="InterPro" id="IPR042197">
    <property type="entry name" value="Apaf_helical"/>
</dbReference>
<dbReference type="EMBL" id="JBHSBI010000007">
    <property type="protein sequence ID" value="MFC4008858.1"/>
    <property type="molecule type" value="Genomic_DNA"/>
</dbReference>
<dbReference type="PRINTS" id="PR00364">
    <property type="entry name" value="DISEASERSIST"/>
</dbReference>
<evidence type="ECO:0000256" key="6">
    <source>
        <dbReference type="PROSITE-ProRule" id="PRU01091"/>
    </source>
</evidence>
<comment type="similarity">
    <text evidence="1">Belongs to the AfsR/DnrI/RedD regulatory family.</text>
</comment>
<sequence>MLGELQLIVHDAPVPVGPPKRQALLALLLLRRNRLVPMGRIVGGIWGATPPATARAQVHAHVAGLRGLLESVGAGRDMLRTGPAGYVLQPPPSSVDLDVFDELAGSARTLLDDGNAGEAITAVREALSLWRGAGLDGLRAAFAADAAEQLKQRRLAAIELLADAHHAARRDGELIPELDELCSAHPLHEGLRYRLMLALHRNGRTADALRVYREGWRITTTELGIEPGARLRELETAILQGGATLLDEPHPGTALLDHAGTTLMNAPHPGMAFPGPAASHGGNQPHAPPHGEVGSPAQDGPLPEENRQPRSQPTGALVPVPSFQLPPDVPAFIGRAGERAHVLSCLSATSGPGEQSPVIVVTGPPGIGKTSFVVHVGQDVRDRYPDGQLFLPMRGPSGAPVPLGQAVATLLRGLGLAGAAIPEGEAERLATYRSVLAGRRVLIVLDDAVSAADVRRLLVASPGCALLVTSRSALTGVDAERVRLAPLPLDEALALLAATAGAERVAADPASAARIVRRCGYLPLAVRIAGARLAGNSQRRPAELSASLRDQRRRLDELAVEDLAVRTALASADQELSAPAREAYHLLSVLLPAQDVAGWVVAALLDATPSDAERIVDELVGMNLLLPAGSGRYRLHDLVRLYGREQALARVPAERRRAAGERLCGAYLDLATRAEQEFGSGFVEAAPRVAPAWSLPEALSRRLVADPMAWFEAERVPLGAVVVRAAATGAPGAAAGLAAALAVFYEARTYFADWRSTHEQVLRAARRSGDDASAMAMLRNLGELHTIQDRYPVAADCFEEALEHARRIGDIRYEAATLSGLGYVHRLTGCNEQAAECFSRAERLCRQVGNVPGEVYAVHGLGIMLLERRQWAQARARFAACLRLSRRAGYLAGEARALRCLGSADNGDGHHASAEQHFRNSGEVGARLGDRLVEAHAMRCVGDLRIRHGDTAEGIRLLYDSLTVYRACGQRFGEAMVLRGLAHAAMAKKETGSARHYLIQATRIWERIGSPFWLERARTELDALDDPSPCVAPSA</sequence>
<keyword evidence="2" id="KW-0677">Repeat</keyword>
<reference evidence="10" key="1">
    <citation type="journal article" date="2019" name="Int. J. Syst. Evol. Microbiol.">
        <title>The Global Catalogue of Microorganisms (GCM) 10K type strain sequencing project: providing services to taxonomists for standard genome sequencing and annotation.</title>
        <authorList>
            <consortium name="The Broad Institute Genomics Platform"/>
            <consortium name="The Broad Institute Genome Sequencing Center for Infectious Disease"/>
            <person name="Wu L."/>
            <person name="Ma J."/>
        </authorList>
    </citation>
    <scope>NUCLEOTIDE SEQUENCE [LARGE SCALE GENOMIC DNA]</scope>
    <source>
        <strain evidence="10">TBRC 1276</strain>
    </source>
</reference>
<dbReference type="Pfam" id="PF13424">
    <property type="entry name" value="TPR_12"/>
    <property type="match status" value="1"/>
</dbReference>
<dbReference type="Pfam" id="PF00931">
    <property type="entry name" value="NB-ARC"/>
    <property type="match status" value="1"/>
</dbReference>
<feature type="domain" description="OmpR/PhoB-type" evidence="8">
    <location>
        <begin position="1"/>
        <end position="90"/>
    </location>
</feature>
<evidence type="ECO:0000256" key="5">
    <source>
        <dbReference type="ARBA" id="ARBA00023163"/>
    </source>
</evidence>
<dbReference type="CDD" id="cd15831">
    <property type="entry name" value="BTAD"/>
    <property type="match status" value="1"/>
</dbReference>
<dbReference type="SUPFAM" id="SSF52540">
    <property type="entry name" value="P-loop containing nucleoside triphosphate hydrolases"/>
    <property type="match status" value="1"/>
</dbReference>
<dbReference type="SMART" id="SM00028">
    <property type="entry name" value="TPR"/>
    <property type="match status" value="4"/>
</dbReference>
<keyword evidence="10" id="KW-1185">Reference proteome</keyword>
<dbReference type="PANTHER" id="PTHR35807:SF1">
    <property type="entry name" value="TRANSCRIPTIONAL REGULATOR REDD"/>
    <property type="match status" value="1"/>
</dbReference>
<dbReference type="PANTHER" id="PTHR35807">
    <property type="entry name" value="TRANSCRIPTIONAL REGULATOR REDD-RELATED"/>
    <property type="match status" value="1"/>
</dbReference>
<dbReference type="SUPFAM" id="SSF46894">
    <property type="entry name" value="C-terminal effector domain of the bipartite response regulators"/>
    <property type="match status" value="1"/>
</dbReference>
<proteinExistence type="inferred from homology"/>
<evidence type="ECO:0000313" key="9">
    <source>
        <dbReference type="EMBL" id="MFC4008858.1"/>
    </source>
</evidence>
<evidence type="ECO:0000256" key="7">
    <source>
        <dbReference type="SAM" id="MobiDB-lite"/>
    </source>
</evidence>
<dbReference type="Gene3D" id="1.10.8.430">
    <property type="entry name" value="Helical domain of apoptotic protease-activating factors"/>
    <property type="match status" value="1"/>
</dbReference>
<evidence type="ECO:0000256" key="3">
    <source>
        <dbReference type="ARBA" id="ARBA00023015"/>
    </source>
</evidence>
<dbReference type="InterPro" id="IPR002182">
    <property type="entry name" value="NB-ARC"/>
</dbReference>
<dbReference type="InterPro" id="IPR005158">
    <property type="entry name" value="BTAD"/>
</dbReference>
<dbReference type="InterPro" id="IPR011990">
    <property type="entry name" value="TPR-like_helical_dom_sf"/>
</dbReference>
<dbReference type="RefSeq" id="WP_379528920.1">
    <property type="nucleotide sequence ID" value="NZ_JBHSBI010000007.1"/>
</dbReference>
<dbReference type="SMART" id="SM00862">
    <property type="entry name" value="Trans_reg_C"/>
    <property type="match status" value="1"/>
</dbReference>
<evidence type="ECO:0000256" key="1">
    <source>
        <dbReference type="ARBA" id="ARBA00005820"/>
    </source>
</evidence>
<dbReference type="InterPro" id="IPR027417">
    <property type="entry name" value="P-loop_NTPase"/>
</dbReference>
<dbReference type="InterPro" id="IPR001867">
    <property type="entry name" value="OmpR/PhoB-type_DNA-bd"/>
</dbReference>
<feature type="DNA-binding region" description="OmpR/PhoB-type" evidence="6">
    <location>
        <begin position="1"/>
        <end position="90"/>
    </location>
</feature>
<evidence type="ECO:0000313" key="10">
    <source>
        <dbReference type="Proteomes" id="UP001595851"/>
    </source>
</evidence>
<dbReference type="Gene3D" id="1.10.10.10">
    <property type="entry name" value="Winged helix-like DNA-binding domain superfamily/Winged helix DNA-binding domain"/>
    <property type="match status" value="1"/>
</dbReference>
<organism evidence="9 10">
    <name type="scientific">Nonomuraea purpurea</name>
    <dbReference type="NCBI Taxonomy" id="1849276"/>
    <lineage>
        <taxon>Bacteria</taxon>
        <taxon>Bacillati</taxon>
        <taxon>Actinomycetota</taxon>
        <taxon>Actinomycetes</taxon>
        <taxon>Streptosporangiales</taxon>
        <taxon>Streptosporangiaceae</taxon>
        <taxon>Nonomuraea</taxon>
    </lineage>
</organism>
<accession>A0ABV8G870</accession>
<dbReference type="InterPro" id="IPR016032">
    <property type="entry name" value="Sig_transdc_resp-reg_C-effctor"/>
</dbReference>
<evidence type="ECO:0000259" key="8">
    <source>
        <dbReference type="PROSITE" id="PS51755"/>
    </source>
</evidence>
<evidence type="ECO:0000256" key="4">
    <source>
        <dbReference type="ARBA" id="ARBA00023125"/>
    </source>
</evidence>
<keyword evidence="4 6" id="KW-0238">DNA-binding</keyword>
<dbReference type="PROSITE" id="PS51755">
    <property type="entry name" value="OMPR_PHOB"/>
    <property type="match status" value="1"/>
</dbReference>
<protein>
    <submittedName>
        <fullName evidence="9">BTAD domain-containing putative transcriptional regulator</fullName>
    </submittedName>
</protein>
<dbReference type="SUPFAM" id="SSF48452">
    <property type="entry name" value="TPR-like"/>
    <property type="match status" value="3"/>
</dbReference>
<dbReference type="InterPro" id="IPR051677">
    <property type="entry name" value="AfsR-DnrI-RedD_regulator"/>
</dbReference>
<gene>
    <name evidence="9" type="ORF">ACFOY2_16625</name>
</gene>
<dbReference type="InterPro" id="IPR036388">
    <property type="entry name" value="WH-like_DNA-bd_sf"/>
</dbReference>
<comment type="caution">
    <text evidence="9">The sequence shown here is derived from an EMBL/GenBank/DDBJ whole genome shotgun (WGS) entry which is preliminary data.</text>
</comment>
<feature type="region of interest" description="Disordered" evidence="7">
    <location>
        <begin position="266"/>
        <end position="322"/>
    </location>
</feature>
<evidence type="ECO:0000256" key="2">
    <source>
        <dbReference type="ARBA" id="ARBA00022737"/>
    </source>
</evidence>
<dbReference type="Pfam" id="PF03704">
    <property type="entry name" value="BTAD"/>
    <property type="match status" value="1"/>
</dbReference>
<name>A0ABV8G870_9ACTN</name>
<dbReference type="InterPro" id="IPR019734">
    <property type="entry name" value="TPR_rpt"/>
</dbReference>
<keyword evidence="5" id="KW-0804">Transcription</keyword>
<keyword evidence="3" id="KW-0805">Transcription regulation</keyword>
<dbReference type="Proteomes" id="UP001595851">
    <property type="component" value="Unassembled WGS sequence"/>
</dbReference>